<evidence type="ECO:0000313" key="1">
    <source>
        <dbReference type="EMBL" id="CVK33199.1"/>
    </source>
</evidence>
<dbReference type="SUPFAM" id="SSF143100">
    <property type="entry name" value="TTHA1013/TTHA0281-like"/>
    <property type="match status" value="1"/>
</dbReference>
<dbReference type="KEGG" id="mema:MMAB1_1986"/>
<dbReference type="AlphaFoldDB" id="A0A0X3BMS8"/>
<dbReference type="RefSeq" id="WP_250317355.1">
    <property type="nucleotide sequence ID" value="NZ_DAIMMY010000019.1"/>
</dbReference>
<evidence type="ECO:0008006" key="3">
    <source>
        <dbReference type="Google" id="ProtNLM"/>
    </source>
</evidence>
<name>A0A0X3BMS8_9EURY</name>
<protein>
    <recommendedName>
        <fullName evidence="3">Type II toxin-antitoxin system HicB family antitoxin</fullName>
    </recommendedName>
</protein>
<proteinExistence type="predicted"/>
<dbReference type="InterPro" id="IPR035069">
    <property type="entry name" value="TTHA1013/TTHA0281-like"/>
</dbReference>
<reference evidence="1 2" key="1">
    <citation type="submission" date="2016-01" db="EMBL/GenBank/DDBJ databases">
        <authorList>
            <person name="Manzoor S."/>
        </authorList>
    </citation>
    <scope>NUCLEOTIDE SEQUENCE [LARGE SCALE GENOMIC DNA]</scope>
    <source>
        <strain evidence="1">Methanoculleus sp MAB1</strain>
    </source>
</reference>
<gene>
    <name evidence="1" type="ORF">MMAB1_1986</name>
</gene>
<dbReference type="Proteomes" id="UP000069850">
    <property type="component" value="Chromosome 1"/>
</dbReference>
<evidence type="ECO:0000313" key="2">
    <source>
        <dbReference type="Proteomes" id="UP000069850"/>
    </source>
</evidence>
<sequence length="84" mass="8823">MDCVITEGDVIGESATDGFDLGRGGVYVSHCQELEVASCGDTPGEALENIREAIELYLENAREPGMLQDIKLALTVKGPDAAGP</sequence>
<dbReference type="Gene3D" id="3.30.160.250">
    <property type="match status" value="1"/>
</dbReference>
<dbReference type="EMBL" id="LT158599">
    <property type="protein sequence ID" value="CVK33199.1"/>
    <property type="molecule type" value="Genomic_DNA"/>
</dbReference>
<organism evidence="1 2">
    <name type="scientific">Methanoculleus bourgensis</name>
    <dbReference type="NCBI Taxonomy" id="83986"/>
    <lineage>
        <taxon>Archaea</taxon>
        <taxon>Methanobacteriati</taxon>
        <taxon>Methanobacteriota</taxon>
        <taxon>Stenosarchaea group</taxon>
        <taxon>Methanomicrobia</taxon>
        <taxon>Methanomicrobiales</taxon>
        <taxon>Methanomicrobiaceae</taxon>
        <taxon>Methanoculleus</taxon>
    </lineage>
</organism>
<accession>A0A0X3BMS8</accession>